<name>A0A3A8JIH3_9BACT</name>
<dbReference type="AlphaFoldDB" id="A0A3A8JIH3"/>
<dbReference type="RefSeq" id="WP_120540213.1">
    <property type="nucleotide sequence ID" value="NZ_RAVZ01000042.1"/>
</dbReference>
<proteinExistence type="predicted"/>
<keyword evidence="3" id="KW-1185">Reference proteome</keyword>
<dbReference type="Pfam" id="PF00248">
    <property type="entry name" value="Aldo_ket_red"/>
    <property type="match status" value="1"/>
</dbReference>
<organism evidence="2 3">
    <name type="scientific">Corallococcus terminator</name>
    <dbReference type="NCBI Taxonomy" id="2316733"/>
    <lineage>
        <taxon>Bacteria</taxon>
        <taxon>Pseudomonadati</taxon>
        <taxon>Myxococcota</taxon>
        <taxon>Myxococcia</taxon>
        <taxon>Myxococcales</taxon>
        <taxon>Cystobacterineae</taxon>
        <taxon>Myxococcaceae</taxon>
        <taxon>Corallococcus</taxon>
    </lineage>
</organism>
<dbReference type="SUPFAM" id="SSF51430">
    <property type="entry name" value="NAD(P)-linked oxidoreductase"/>
    <property type="match status" value="1"/>
</dbReference>
<dbReference type="InterPro" id="IPR023210">
    <property type="entry name" value="NADP_OxRdtase_dom"/>
</dbReference>
<reference evidence="3" key="1">
    <citation type="submission" date="2018-09" db="EMBL/GenBank/DDBJ databases">
        <authorList>
            <person name="Livingstone P.G."/>
            <person name="Whitworth D.E."/>
        </authorList>
    </citation>
    <scope>NUCLEOTIDE SEQUENCE [LARGE SCALE GENOMIC DNA]</scope>
    <source>
        <strain evidence="3">CA054A</strain>
    </source>
</reference>
<evidence type="ECO:0000313" key="2">
    <source>
        <dbReference type="EMBL" id="RKG91650.1"/>
    </source>
</evidence>
<dbReference type="EMBL" id="RAVZ01000042">
    <property type="protein sequence ID" value="RKG91650.1"/>
    <property type="molecule type" value="Genomic_DNA"/>
</dbReference>
<dbReference type="Gene3D" id="3.20.20.100">
    <property type="entry name" value="NADP-dependent oxidoreductase domain"/>
    <property type="match status" value="1"/>
</dbReference>
<dbReference type="PANTHER" id="PTHR43312:SF1">
    <property type="entry name" value="NADP-DEPENDENT OXIDOREDUCTASE DOMAIN-CONTAINING PROTEIN"/>
    <property type="match status" value="1"/>
</dbReference>
<dbReference type="OrthoDB" id="9768851at2"/>
<sequence length="294" mass="31547">MMQRPLGNSGLTVSALGFGAGPVGSEALSDSDAGALLHGVLDAGITLIDTAPSYGASEERIGRHLASRRREFVLSTKCGYGVPGVEDWTPECITRGVDLALQRLRTDVLDVLHFHSCPPDVLHRPGLLDALTRAVQAGKVRAAAYSGDNAGLDAALETGVFAVVQTSVNLFDQRSLDHGVAKAVSRGVGVIAKRPLANAPWRFADDRPASHDVGEYWDRMRRMNLQTDGLSWPELALRFTAFAPGVATCIVGTTQLENLRANARTLEKGALPEPLVHAIRDAFRRNDHGWDGVI</sequence>
<dbReference type="InterPro" id="IPR036812">
    <property type="entry name" value="NAD(P)_OxRdtase_dom_sf"/>
</dbReference>
<dbReference type="InterPro" id="IPR053135">
    <property type="entry name" value="AKR2_Oxidoreductase"/>
</dbReference>
<evidence type="ECO:0000313" key="3">
    <source>
        <dbReference type="Proteomes" id="UP000268094"/>
    </source>
</evidence>
<evidence type="ECO:0000259" key="1">
    <source>
        <dbReference type="Pfam" id="PF00248"/>
    </source>
</evidence>
<gene>
    <name evidence="2" type="ORF">D7V88_09050</name>
</gene>
<dbReference type="Proteomes" id="UP000268094">
    <property type="component" value="Unassembled WGS sequence"/>
</dbReference>
<accession>A0A3A8JIH3</accession>
<dbReference type="CDD" id="cd19095">
    <property type="entry name" value="AKR_PA4992-like"/>
    <property type="match status" value="1"/>
</dbReference>
<protein>
    <submittedName>
        <fullName evidence="2">Aldo/keto reductase</fullName>
    </submittedName>
</protein>
<feature type="domain" description="NADP-dependent oxidoreductase" evidence="1">
    <location>
        <begin position="16"/>
        <end position="278"/>
    </location>
</feature>
<comment type="caution">
    <text evidence="2">The sequence shown here is derived from an EMBL/GenBank/DDBJ whole genome shotgun (WGS) entry which is preliminary data.</text>
</comment>
<dbReference type="PANTHER" id="PTHR43312">
    <property type="entry name" value="D-THREO-ALDOSE 1-DEHYDROGENASE"/>
    <property type="match status" value="1"/>
</dbReference>